<keyword evidence="1" id="KW-0812">Transmembrane</keyword>
<evidence type="ECO:0000256" key="1">
    <source>
        <dbReference type="SAM" id="Phobius"/>
    </source>
</evidence>
<accession>A0A432WE28</accession>
<dbReference type="AlphaFoldDB" id="A0A432WE28"/>
<comment type="caution">
    <text evidence="2">The sequence shown here is derived from an EMBL/GenBank/DDBJ whole genome shotgun (WGS) entry which is preliminary data.</text>
</comment>
<keyword evidence="1" id="KW-0472">Membrane</keyword>
<reference evidence="2 3" key="1">
    <citation type="journal article" date="2011" name="Front. Microbiol.">
        <title>Genomic signatures of strain selection and enhancement in Bacillus atrophaeus var. globigii, a historical biowarfare simulant.</title>
        <authorList>
            <person name="Gibbons H.S."/>
            <person name="Broomall S.M."/>
            <person name="McNew L.A."/>
            <person name="Daligault H."/>
            <person name="Chapman C."/>
            <person name="Bruce D."/>
            <person name="Karavis M."/>
            <person name="Krepps M."/>
            <person name="McGregor P.A."/>
            <person name="Hong C."/>
            <person name="Park K.H."/>
            <person name="Akmal A."/>
            <person name="Feldman A."/>
            <person name="Lin J.S."/>
            <person name="Chang W.E."/>
            <person name="Higgs B.W."/>
            <person name="Demirev P."/>
            <person name="Lindquist J."/>
            <person name="Liem A."/>
            <person name="Fochler E."/>
            <person name="Read T.D."/>
            <person name="Tapia R."/>
            <person name="Johnson S."/>
            <person name="Bishop-Lilly K.A."/>
            <person name="Detter C."/>
            <person name="Han C."/>
            <person name="Sozhamannan S."/>
            <person name="Rosenzweig C.N."/>
            <person name="Skowronski E.W."/>
        </authorList>
    </citation>
    <scope>NUCLEOTIDE SEQUENCE [LARGE SCALE GENOMIC DNA]</scope>
    <source>
        <strain evidence="2 3">Y4G10-17</strain>
    </source>
</reference>
<dbReference type="Proteomes" id="UP000287823">
    <property type="component" value="Unassembled WGS sequence"/>
</dbReference>
<protein>
    <submittedName>
        <fullName evidence="2">Uncharacterized protein</fullName>
    </submittedName>
</protein>
<evidence type="ECO:0000313" key="3">
    <source>
        <dbReference type="Proteomes" id="UP000287823"/>
    </source>
</evidence>
<feature type="transmembrane region" description="Helical" evidence="1">
    <location>
        <begin position="52"/>
        <end position="76"/>
    </location>
</feature>
<keyword evidence="1" id="KW-1133">Transmembrane helix</keyword>
<proteinExistence type="predicted"/>
<name>A0A432WE28_9GAMM</name>
<feature type="transmembrane region" description="Helical" evidence="1">
    <location>
        <begin position="127"/>
        <end position="146"/>
    </location>
</feature>
<feature type="transmembrane region" description="Helical" evidence="1">
    <location>
        <begin position="12"/>
        <end position="32"/>
    </location>
</feature>
<organism evidence="2 3">
    <name type="scientific">Aliidiomarina soli</name>
    <dbReference type="NCBI Taxonomy" id="1928574"/>
    <lineage>
        <taxon>Bacteria</taxon>
        <taxon>Pseudomonadati</taxon>
        <taxon>Pseudomonadota</taxon>
        <taxon>Gammaproteobacteria</taxon>
        <taxon>Alteromonadales</taxon>
        <taxon>Idiomarinaceae</taxon>
        <taxon>Aliidiomarina</taxon>
    </lineage>
</organism>
<gene>
    <name evidence="2" type="ORF">CWE14_11580</name>
</gene>
<dbReference type="EMBL" id="PIPO01000005">
    <property type="protein sequence ID" value="RUO31129.1"/>
    <property type="molecule type" value="Genomic_DNA"/>
</dbReference>
<keyword evidence="3" id="KW-1185">Reference proteome</keyword>
<sequence>MIPNYPSWRVFIGFSICPILSGFILFLVPDFYDFFTNGRATAVHQYGFWGIWLYFILGLYGFLFFGIPASFLAWLYVKNKLYRKASSYALVFFSGGFAAHFWMLILSSLMGTEVSFENIFDFSSYKSFLFFSLGAFSSVFMACLVLPKKPF</sequence>
<evidence type="ECO:0000313" key="2">
    <source>
        <dbReference type="EMBL" id="RUO31129.1"/>
    </source>
</evidence>
<feature type="transmembrane region" description="Helical" evidence="1">
    <location>
        <begin position="88"/>
        <end position="107"/>
    </location>
</feature>
<dbReference type="RefSeq" id="WP_126799508.1">
    <property type="nucleotide sequence ID" value="NZ_PIPO01000005.1"/>
</dbReference>